<dbReference type="InterPro" id="IPR001279">
    <property type="entry name" value="Metallo-B-lactamas"/>
</dbReference>
<reference evidence="2 3" key="1">
    <citation type="submission" date="2020-08" db="EMBL/GenBank/DDBJ databases">
        <title>Genome public.</title>
        <authorList>
            <person name="Liu C."/>
            <person name="Sun Q."/>
        </authorList>
    </citation>
    <scope>NUCLEOTIDE SEQUENCE [LARGE SCALE GENOMIC DNA]</scope>
    <source>
        <strain evidence="2 3">NSJ-13</strain>
    </source>
</reference>
<accession>A0ABR7G5H1</accession>
<name>A0ABR7G5H1_9FIRM</name>
<dbReference type="PANTHER" id="PTHR42951:SF4">
    <property type="entry name" value="ACYL-COENZYME A THIOESTERASE MBLAC2"/>
    <property type="match status" value="1"/>
</dbReference>
<dbReference type="InterPro" id="IPR036866">
    <property type="entry name" value="RibonucZ/Hydroxyglut_hydro"/>
</dbReference>
<feature type="domain" description="Metallo-beta-lactamase" evidence="1">
    <location>
        <begin position="30"/>
        <end position="214"/>
    </location>
</feature>
<comment type="caution">
    <text evidence="2">The sequence shown here is derived from an EMBL/GenBank/DDBJ whole genome shotgun (WGS) entry which is preliminary data.</text>
</comment>
<keyword evidence="3" id="KW-1185">Reference proteome</keyword>
<dbReference type="SUPFAM" id="SSF56281">
    <property type="entry name" value="Metallo-hydrolase/oxidoreductase"/>
    <property type="match status" value="1"/>
</dbReference>
<evidence type="ECO:0000259" key="1">
    <source>
        <dbReference type="SMART" id="SM00849"/>
    </source>
</evidence>
<dbReference type="PANTHER" id="PTHR42951">
    <property type="entry name" value="METALLO-BETA-LACTAMASE DOMAIN-CONTAINING"/>
    <property type="match status" value="1"/>
</dbReference>
<dbReference type="Pfam" id="PF00753">
    <property type="entry name" value="Lactamase_B"/>
    <property type="match status" value="1"/>
</dbReference>
<dbReference type="Gene3D" id="3.60.15.10">
    <property type="entry name" value="Ribonuclease Z/Hydroxyacylglutathione hydrolase-like"/>
    <property type="match status" value="1"/>
</dbReference>
<protein>
    <submittedName>
        <fullName evidence="2">MBL fold metallo-hydrolase</fullName>
    </submittedName>
</protein>
<dbReference type="EMBL" id="JACOPE010000001">
    <property type="protein sequence ID" value="MBC5682041.1"/>
    <property type="molecule type" value="Genomic_DNA"/>
</dbReference>
<dbReference type="SMART" id="SM00849">
    <property type="entry name" value="Lactamase_B"/>
    <property type="match status" value="1"/>
</dbReference>
<dbReference type="Proteomes" id="UP000631576">
    <property type="component" value="Unassembled WGS sequence"/>
</dbReference>
<evidence type="ECO:0000313" key="3">
    <source>
        <dbReference type="Proteomes" id="UP000631576"/>
    </source>
</evidence>
<organism evidence="2 3">
    <name type="scientific">Ruminococcus hominis</name>
    <dbReference type="NCBI Taxonomy" id="2763065"/>
    <lineage>
        <taxon>Bacteria</taxon>
        <taxon>Bacillati</taxon>
        <taxon>Bacillota</taxon>
        <taxon>Clostridia</taxon>
        <taxon>Eubacteriales</taxon>
        <taxon>Oscillospiraceae</taxon>
        <taxon>Ruminococcus</taxon>
    </lineage>
</organism>
<gene>
    <name evidence="2" type="ORF">H8S40_00285</name>
</gene>
<sequence length="277" mass="31790">MEPSLEEIFGSYMSWKLDDQTWIINFMNGTENMYLLEGDEKALLIDTGYGVGNLRAYVEKLTDKPIVVANTHYHPDHAAGNGEFEQVYMSKGAELDKASVENPGMVPFDITKLPHADYKKVYVGDGDTIELGNRTIEILDVKPAHCNSSLFFLDRSHRMFFCGDDMEAAQVNLFDNSHNPYINYDLKTILDNFLENTERILSLSNEFDYLLPNHNGTPIAKSYLNDYIDLIHAIYNKEVEPDEKLNHRYIEMDPQASKLCRVRGKNGSIITYREQLR</sequence>
<dbReference type="InterPro" id="IPR050855">
    <property type="entry name" value="NDM-1-like"/>
</dbReference>
<dbReference type="RefSeq" id="WP_118738508.1">
    <property type="nucleotide sequence ID" value="NZ_JACOPE010000001.1"/>
</dbReference>
<evidence type="ECO:0000313" key="2">
    <source>
        <dbReference type="EMBL" id="MBC5682041.1"/>
    </source>
</evidence>
<proteinExistence type="predicted"/>